<keyword evidence="4 12" id="KW-0597">Phosphoprotein</keyword>
<dbReference type="InterPro" id="IPR000014">
    <property type="entry name" value="PAS"/>
</dbReference>
<dbReference type="SMART" id="SM00388">
    <property type="entry name" value="HisKA"/>
    <property type="match status" value="1"/>
</dbReference>
<dbReference type="FunFam" id="1.10.287.130:FF:000038">
    <property type="entry name" value="Sensory transduction histidine kinase"/>
    <property type="match status" value="1"/>
</dbReference>
<dbReference type="GO" id="GO:0006355">
    <property type="term" value="P:regulation of DNA-templated transcription"/>
    <property type="evidence" value="ECO:0007669"/>
    <property type="project" value="InterPro"/>
</dbReference>
<protein>
    <recommendedName>
        <fullName evidence="3">histidine kinase</fullName>
        <ecNumber evidence="3">2.7.13.3</ecNumber>
    </recommendedName>
</protein>
<evidence type="ECO:0000256" key="3">
    <source>
        <dbReference type="ARBA" id="ARBA00012438"/>
    </source>
</evidence>
<proteinExistence type="predicted"/>
<dbReference type="InterPro" id="IPR005467">
    <property type="entry name" value="His_kinase_dom"/>
</dbReference>
<dbReference type="PANTHER" id="PTHR45339">
    <property type="entry name" value="HYBRID SIGNAL TRANSDUCTION HISTIDINE KINASE J"/>
    <property type="match status" value="1"/>
</dbReference>
<dbReference type="PANTHER" id="PTHR45339:SF1">
    <property type="entry name" value="HYBRID SIGNAL TRANSDUCTION HISTIDINE KINASE J"/>
    <property type="match status" value="1"/>
</dbReference>
<dbReference type="CDD" id="cd17546">
    <property type="entry name" value="REC_hyHK_CKI1_RcsC-like"/>
    <property type="match status" value="1"/>
</dbReference>
<accession>A0A1F7WKG0</accession>
<reference evidence="17 18" key="1">
    <citation type="journal article" date="2016" name="Nat. Commun.">
        <title>Thousands of microbial genomes shed light on interconnected biogeochemical processes in an aquifer system.</title>
        <authorList>
            <person name="Anantharaman K."/>
            <person name="Brown C.T."/>
            <person name="Hug L.A."/>
            <person name="Sharon I."/>
            <person name="Castelle C.J."/>
            <person name="Probst A.J."/>
            <person name="Thomas B.C."/>
            <person name="Singh A."/>
            <person name="Wilkins M.J."/>
            <person name="Karaoz U."/>
            <person name="Brodie E.L."/>
            <person name="Williams K.H."/>
            <person name="Hubbard S.S."/>
            <person name="Banfield J.F."/>
        </authorList>
    </citation>
    <scope>NUCLEOTIDE SEQUENCE [LARGE SCALE GENOMIC DNA]</scope>
</reference>
<dbReference type="GO" id="GO:0005524">
    <property type="term" value="F:ATP binding"/>
    <property type="evidence" value="ECO:0007669"/>
    <property type="project" value="UniProtKB-KW"/>
</dbReference>
<comment type="catalytic activity">
    <reaction evidence="1">
        <text>ATP + protein L-histidine = ADP + protein N-phospho-L-histidine.</text>
        <dbReference type="EC" id="2.7.13.3"/>
    </reaction>
</comment>
<organism evidence="17 18">
    <name type="scientific">Candidatus Wallbacteria bacterium GWC2_49_35</name>
    <dbReference type="NCBI Taxonomy" id="1817813"/>
    <lineage>
        <taxon>Bacteria</taxon>
        <taxon>Candidatus Walliibacteriota</taxon>
    </lineage>
</organism>
<evidence type="ECO:0000256" key="8">
    <source>
        <dbReference type="ARBA" id="ARBA00022840"/>
    </source>
</evidence>
<comment type="caution">
    <text evidence="17">The sequence shown here is derived from an EMBL/GenBank/DDBJ whole genome shotgun (WGS) entry which is preliminary data.</text>
</comment>
<dbReference type="Pfam" id="PF00989">
    <property type="entry name" value="PAS"/>
    <property type="match status" value="1"/>
</dbReference>
<dbReference type="InterPro" id="IPR001789">
    <property type="entry name" value="Sig_transdc_resp-reg_receiver"/>
</dbReference>
<dbReference type="PROSITE" id="PS50109">
    <property type="entry name" value="HIS_KIN"/>
    <property type="match status" value="1"/>
</dbReference>
<dbReference type="Proteomes" id="UP000178735">
    <property type="component" value="Unassembled WGS sequence"/>
</dbReference>
<feature type="modified residue" description="4-aspartylphosphate" evidence="12">
    <location>
        <position position="680"/>
    </location>
</feature>
<evidence type="ECO:0000256" key="12">
    <source>
        <dbReference type="PROSITE-ProRule" id="PRU00169"/>
    </source>
</evidence>
<feature type="domain" description="PAS" evidence="15">
    <location>
        <begin position="241"/>
        <end position="287"/>
    </location>
</feature>
<dbReference type="EMBL" id="MGFH01000175">
    <property type="protein sequence ID" value="OGM03332.1"/>
    <property type="molecule type" value="Genomic_DNA"/>
</dbReference>
<dbReference type="InterPro" id="IPR003594">
    <property type="entry name" value="HATPase_dom"/>
</dbReference>
<dbReference type="SMART" id="SM00086">
    <property type="entry name" value="PAC"/>
    <property type="match status" value="3"/>
</dbReference>
<dbReference type="PRINTS" id="PR00344">
    <property type="entry name" value="BCTRLSENSOR"/>
</dbReference>
<keyword evidence="11" id="KW-0131">Cell cycle</keyword>
<dbReference type="AlphaFoldDB" id="A0A1F7WKG0"/>
<evidence type="ECO:0000259" key="14">
    <source>
        <dbReference type="PROSITE" id="PS50110"/>
    </source>
</evidence>
<keyword evidence="8" id="KW-0067">ATP-binding</keyword>
<dbReference type="PROSITE" id="PS50113">
    <property type="entry name" value="PAC"/>
    <property type="match status" value="3"/>
</dbReference>
<dbReference type="Pfam" id="PF02518">
    <property type="entry name" value="HATPase_c"/>
    <property type="match status" value="1"/>
</dbReference>
<feature type="domain" description="Histidine kinase" evidence="13">
    <location>
        <begin position="381"/>
        <end position="603"/>
    </location>
</feature>
<keyword evidence="10" id="KW-0472">Membrane</keyword>
<feature type="domain" description="PAC" evidence="16">
    <location>
        <begin position="170"/>
        <end position="222"/>
    </location>
</feature>
<sequence>MRAIHEEDLEETFGLIKSAFAQKSEFTVQYRLRRHDGQYRWIADCGAPRYDAHGEFDGYTGSCLDIHDLKAGESKLENYTEDLELMIQDRIYALHTKENQLKYFIESLPEMAWIKDHNGTYLLVNSACADFMGTDAANIIGKTDFDLLPEALARKHTEEDISVMLEGGPLNYEQTVEKAGGGTIHLEIIKWPVYNHVDEIIGLTGVARDITGRKQAEIILKDTNVELEKQVAERTRNLNREKSMIELFYNLIPSGVFTCDKNCVITSWNKRAEIITGFQTSEVVGKSCPFIRHNCFDRPITVEELHQNQFIVKEGEYVVTGGRKIYLLKKTTALRDEAGVITGMIESFEDITERRDAEKEILKAQAEAERANKMKSSFLANMSHEIRTPMNSIIGFADILFNTKLTDEQNDCLGYIKTSSQTLLSLINDILDFSKIEAGKFEIENLEFDLNRVLYEVAGIITPLLDAKKLKVDLANTFALKHYLIGDPNRIRQVILNFATNAIKFSGEDDIKILFKLVSETESEATFTLGVEDRGIGVSPEKIEHIFSPFVQADSSTTRRFGGTGLGLAISNQLVKLMGAEKIFVESKVGFGSRFYFTLKLKKGAAIKGAAVNRPSIKLKEADDPEKFHAKVLLAEDSPANIALMAKLMKILGHDITVVENGLRAVEAARSQKFDLIFMDVQMPEMDGIEATRKIRESGIETPIVAITAAALKDDIDSCLSAGMDAYTSKPINVVEIQELIKKYAEDRRP</sequence>
<dbReference type="Pfam" id="PF08447">
    <property type="entry name" value="PAS_3"/>
    <property type="match status" value="1"/>
</dbReference>
<dbReference type="Gene3D" id="3.30.565.10">
    <property type="entry name" value="Histidine kinase-like ATPase, C-terminal domain"/>
    <property type="match status" value="1"/>
</dbReference>
<dbReference type="SMART" id="SM00091">
    <property type="entry name" value="PAS"/>
    <property type="match status" value="2"/>
</dbReference>
<evidence type="ECO:0000256" key="2">
    <source>
        <dbReference type="ARBA" id="ARBA00004370"/>
    </source>
</evidence>
<feature type="domain" description="PAC" evidence="16">
    <location>
        <begin position="311"/>
        <end position="363"/>
    </location>
</feature>
<evidence type="ECO:0000256" key="11">
    <source>
        <dbReference type="ARBA" id="ARBA00023306"/>
    </source>
</evidence>
<dbReference type="Pfam" id="PF00512">
    <property type="entry name" value="HisKA"/>
    <property type="match status" value="1"/>
</dbReference>
<dbReference type="Pfam" id="PF08448">
    <property type="entry name" value="PAS_4"/>
    <property type="match status" value="1"/>
</dbReference>
<dbReference type="FunFam" id="3.30.565.10:FF:000010">
    <property type="entry name" value="Sensor histidine kinase RcsC"/>
    <property type="match status" value="1"/>
</dbReference>
<dbReference type="CDD" id="cd00130">
    <property type="entry name" value="PAS"/>
    <property type="match status" value="3"/>
</dbReference>
<dbReference type="InterPro" id="IPR000700">
    <property type="entry name" value="PAS-assoc_C"/>
</dbReference>
<dbReference type="Gene3D" id="3.40.50.2300">
    <property type="match status" value="1"/>
</dbReference>
<dbReference type="CDD" id="cd00082">
    <property type="entry name" value="HisKA"/>
    <property type="match status" value="1"/>
</dbReference>
<dbReference type="InterPro" id="IPR001610">
    <property type="entry name" value="PAC"/>
</dbReference>
<evidence type="ECO:0000313" key="17">
    <source>
        <dbReference type="EMBL" id="OGM03332.1"/>
    </source>
</evidence>
<dbReference type="InterPro" id="IPR036890">
    <property type="entry name" value="HATPase_C_sf"/>
</dbReference>
<evidence type="ECO:0000259" key="15">
    <source>
        <dbReference type="PROSITE" id="PS50112"/>
    </source>
</evidence>
<dbReference type="GO" id="GO:0016020">
    <property type="term" value="C:membrane"/>
    <property type="evidence" value="ECO:0007669"/>
    <property type="project" value="UniProtKB-SubCell"/>
</dbReference>
<evidence type="ECO:0000313" key="18">
    <source>
        <dbReference type="Proteomes" id="UP000178735"/>
    </source>
</evidence>
<dbReference type="InterPro" id="IPR013767">
    <property type="entry name" value="PAS_fold"/>
</dbReference>
<gene>
    <name evidence="17" type="ORF">A2008_06275</name>
</gene>
<dbReference type="Gene3D" id="3.30.450.20">
    <property type="entry name" value="PAS domain"/>
    <property type="match status" value="3"/>
</dbReference>
<dbReference type="SMART" id="SM00448">
    <property type="entry name" value="REC"/>
    <property type="match status" value="1"/>
</dbReference>
<dbReference type="CDD" id="cd16922">
    <property type="entry name" value="HATPase_EvgS-ArcB-TorS-like"/>
    <property type="match status" value="1"/>
</dbReference>
<comment type="subcellular location">
    <subcellularLocation>
        <location evidence="2">Membrane</location>
    </subcellularLocation>
</comment>
<dbReference type="STRING" id="1817813.A2008_06275"/>
<dbReference type="Gene3D" id="1.10.287.130">
    <property type="match status" value="1"/>
</dbReference>
<dbReference type="InterPro" id="IPR035965">
    <property type="entry name" value="PAS-like_dom_sf"/>
</dbReference>
<evidence type="ECO:0000256" key="7">
    <source>
        <dbReference type="ARBA" id="ARBA00022777"/>
    </source>
</evidence>
<dbReference type="InterPro" id="IPR013656">
    <property type="entry name" value="PAS_4"/>
</dbReference>
<dbReference type="SUPFAM" id="SSF52172">
    <property type="entry name" value="CheY-like"/>
    <property type="match status" value="1"/>
</dbReference>
<feature type="domain" description="PAC" evidence="16">
    <location>
        <begin position="26"/>
        <end position="78"/>
    </location>
</feature>
<evidence type="ECO:0000256" key="6">
    <source>
        <dbReference type="ARBA" id="ARBA00022741"/>
    </source>
</evidence>
<dbReference type="Pfam" id="PF00072">
    <property type="entry name" value="Response_reg"/>
    <property type="match status" value="1"/>
</dbReference>
<dbReference type="SUPFAM" id="SSF47384">
    <property type="entry name" value="Homodimeric domain of signal transducing histidine kinase"/>
    <property type="match status" value="1"/>
</dbReference>
<keyword evidence="7" id="KW-0418">Kinase</keyword>
<evidence type="ECO:0000256" key="10">
    <source>
        <dbReference type="ARBA" id="ARBA00023136"/>
    </source>
</evidence>
<keyword evidence="5" id="KW-0808">Transferase</keyword>
<keyword evidence="6" id="KW-0547">Nucleotide-binding</keyword>
<dbReference type="InterPro" id="IPR004358">
    <property type="entry name" value="Sig_transdc_His_kin-like_C"/>
</dbReference>
<dbReference type="InterPro" id="IPR011006">
    <property type="entry name" value="CheY-like_superfamily"/>
</dbReference>
<feature type="domain" description="PAS" evidence="15">
    <location>
        <begin position="97"/>
        <end position="168"/>
    </location>
</feature>
<evidence type="ECO:0000256" key="1">
    <source>
        <dbReference type="ARBA" id="ARBA00000085"/>
    </source>
</evidence>
<evidence type="ECO:0000256" key="9">
    <source>
        <dbReference type="ARBA" id="ARBA00023012"/>
    </source>
</evidence>
<dbReference type="SMART" id="SM00387">
    <property type="entry name" value="HATPase_c"/>
    <property type="match status" value="1"/>
</dbReference>
<evidence type="ECO:0000256" key="5">
    <source>
        <dbReference type="ARBA" id="ARBA00022679"/>
    </source>
</evidence>
<dbReference type="SUPFAM" id="SSF55785">
    <property type="entry name" value="PYP-like sensor domain (PAS domain)"/>
    <property type="match status" value="3"/>
</dbReference>
<dbReference type="PROSITE" id="PS50110">
    <property type="entry name" value="RESPONSE_REGULATORY"/>
    <property type="match status" value="1"/>
</dbReference>
<feature type="domain" description="Response regulatory" evidence="14">
    <location>
        <begin position="631"/>
        <end position="745"/>
    </location>
</feature>
<dbReference type="InterPro" id="IPR036097">
    <property type="entry name" value="HisK_dim/P_sf"/>
</dbReference>
<dbReference type="SUPFAM" id="SSF55874">
    <property type="entry name" value="ATPase domain of HSP90 chaperone/DNA topoisomerase II/histidine kinase"/>
    <property type="match status" value="1"/>
</dbReference>
<dbReference type="EC" id="2.7.13.3" evidence="3"/>
<keyword evidence="9" id="KW-0902">Two-component regulatory system</keyword>
<dbReference type="InterPro" id="IPR013655">
    <property type="entry name" value="PAS_fold_3"/>
</dbReference>
<name>A0A1F7WKG0_9BACT</name>
<dbReference type="PROSITE" id="PS50112">
    <property type="entry name" value="PAS"/>
    <property type="match status" value="2"/>
</dbReference>
<evidence type="ECO:0000259" key="13">
    <source>
        <dbReference type="PROSITE" id="PS50109"/>
    </source>
</evidence>
<dbReference type="NCBIfam" id="TIGR00229">
    <property type="entry name" value="sensory_box"/>
    <property type="match status" value="3"/>
</dbReference>
<evidence type="ECO:0000259" key="16">
    <source>
        <dbReference type="PROSITE" id="PS50113"/>
    </source>
</evidence>
<dbReference type="GO" id="GO:0000155">
    <property type="term" value="F:phosphorelay sensor kinase activity"/>
    <property type="evidence" value="ECO:0007669"/>
    <property type="project" value="InterPro"/>
</dbReference>
<evidence type="ECO:0000256" key="4">
    <source>
        <dbReference type="ARBA" id="ARBA00022553"/>
    </source>
</evidence>
<dbReference type="InterPro" id="IPR003661">
    <property type="entry name" value="HisK_dim/P_dom"/>
</dbReference>